<evidence type="ECO:0000256" key="6">
    <source>
        <dbReference type="ARBA" id="ARBA00034003"/>
    </source>
</evidence>
<dbReference type="InterPro" id="IPR029319">
    <property type="entry name" value="DNA_ligase_OB"/>
</dbReference>
<dbReference type="SUPFAM" id="SSF56091">
    <property type="entry name" value="DNA ligase/mRNA capping enzyme, catalytic domain"/>
    <property type="match status" value="1"/>
</dbReference>
<keyword evidence="4" id="KW-0227">DNA damage</keyword>
<keyword evidence="2 9" id="KW-0436">Ligase</keyword>
<dbReference type="CDD" id="cd07896">
    <property type="entry name" value="Adenylation_kDNA_ligase_like"/>
    <property type="match status" value="1"/>
</dbReference>
<name>A0ABN5TVT1_9GAMM</name>
<dbReference type="Pfam" id="PF01068">
    <property type="entry name" value="DNA_ligase_A_M"/>
    <property type="match status" value="1"/>
</dbReference>
<dbReference type="InterPro" id="IPR050326">
    <property type="entry name" value="NAD_dep_DNA_ligaseB"/>
</dbReference>
<gene>
    <name evidence="9" type="primary">ligA_2</name>
    <name evidence="9" type="ORF">STH12_01685</name>
</gene>
<evidence type="ECO:0000256" key="5">
    <source>
        <dbReference type="ARBA" id="ARBA00023204"/>
    </source>
</evidence>
<dbReference type="EMBL" id="CP020373">
    <property type="protein sequence ID" value="AZQ10793.1"/>
    <property type="molecule type" value="Genomic_DNA"/>
</dbReference>
<reference evidence="10" key="1">
    <citation type="submission" date="2017-03" db="EMBL/GenBank/DDBJ databases">
        <title>Full genome sequence of a non-lethal Shewanella isolate that potentiates virulence of Vibio parahaemolyticus causing acute hepatopancreatic necrosis disease (AHPND) in shrimp.</title>
        <authorList>
            <person name="Prachumwat A."/>
            <person name="Sritunyalucksana K."/>
        </authorList>
    </citation>
    <scope>NUCLEOTIDE SEQUENCE [LARGE SCALE GENOMIC DNA]</scope>
    <source>
        <strain evidence="10">TH2012</strain>
    </source>
</reference>
<evidence type="ECO:0000313" key="10">
    <source>
        <dbReference type="Proteomes" id="UP000278437"/>
    </source>
</evidence>
<keyword evidence="10" id="KW-1185">Reference proteome</keyword>
<dbReference type="CDD" id="cd08041">
    <property type="entry name" value="OBF_kDNA_ligase_like"/>
    <property type="match status" value="1"/>
</dbReference>
<dbReference type="EC" id="6.5.1.1" evidence="9"/>
<evidence type="ECO:0000256" key="3">
    <source>
        <dbReference type="ARBA" id="ARBA00022705"/>
    </source>
</evidence>
<organism evidence="9 10">
    <name type="scientific">Shewanella khirikhana</name>
    <dbReference type="NCBI Taxonomy" id="1965282"/>
    <lineage>
        <taxon>Bacteria</taxon>
        <taxon>Pseudomonadati</taxon>
        <taxon>Pseudomonadota</taxon>
        <taxon>Gammaproteobacteria</taxon>
        <taxon>Alteromonadales</taxon>
        <taxon>Shewanellaceae</taxon>
        <taxon>Shewanella</taxon>
    </lineage>
</organism>
<dbReference type="GO" id="GO:0003910">
    <property type="term" value="F:DNA ligase (ATP) activity"/>
    <property type="evidence" value="ECO:0007669"/>
    <property type="project" value="UniProtKB-EC"/>
</dbReference>
<keyword evidence="3" id="KW-0235">DNA replication</keyword>
<dbReference type="PANTHER" id="PTHR47810">
    <property type="entry name" value="DNA LIGASE"/>
    <property type="match status" value="1"/>
</dbReference>
<evidence type="ECO:0000259" key="7">
    <source>
        <dbReference type="Pfam" id="PF01068"/>
    </source>
</evidence>
<dbReference type="InterPro" id="IPR012340">
    <property type="entry name" value="NA-bd_OB-fold"/>
</dbReference>
<evidence type="ECO:0000256" key="2">
    <source>
        <dbReference type="ARBA" id="ARBA00022598"/>
    </source>
</evidence>
<proteinExistence type="predicted"/>
<evidence type="ECO:0000313" key="9">
    <source>
        <dbReference type="EMBL" id="AZQ10793.1"/>
    </source>
</evidence>
<dbReference type="PANTHER" id="PTHR47810:SF1">
    <property type="entry name" value="DNA LIGASE B"/>
    <property type="match status" value="1"/>
</dbReference>
<evidence type="ECO:0000259" key="8">
    <source>
        <dbReference type="Pfam" id="PF14743"/>
    </source>
</evidence>
<sequence length="331" mass="36722">MKPSKHPCLSRSQGGIQTRFTPANAFFTLLHFNGECFRAAAYASVMLWAMLTFAVLYSNTAMATAAESPLTAASQAPLQLASSLPLPAEEELGRYWVSEKLDGIRGRWTGKALLTRNGNLIAAPAWFVADFPSDLVLDGELWGGRGRFEWTSGVVRSSGREQDWRELRFMVFDSPMEGISFSERLSRLQRVLPNNSPYIALIAQQRFQRRAELLAFFETEVAAGAEGLMLHREDAHYRDGRNSLLIKLKPLNDAEGEVIGYKPGQGELSGLMGSLKLRLIDGSEFYLGSGFDLATRRDPPAIGSWVTFQYQGLSARGIPKGARFVRVRPPE</sequence>
<feature type="domain" description="DNA ligase OB-like" evidence="8">
    <location>
        <begin position="263"/>
        <end position="328"/>
    </location>
</feature>
<dbReference type="NCBIfam" id="NF006592">
    <property type="entry name" value="PRK09125.1"/>
    <property type="match status" value="1"/>
</dbReference>
<dbReference type="Gene3D" id="3.30.470.30">
    <property type="entry name" value="DNA ligase/mRNA capping enzyme"/>
    <property type="match status" value="1"/>
</dbReference>
<keyword evidence="5" id="KW-0234">DNA repair</keyword>
<protein>
    <submittedName>
        <fullName evidence="9">DNA ligase</fullName>
        <ecNumber evidence="9">6.5.1.1</ecNumber>
    </submittedName>
</protein>
<dbReference type="Proteomes" id="UP000278437">
    <property type="component" value="Chromosome"/>
</dbReference>
<comment type="catalytic activity">
    <reaction evidence="6">
        <text>ATP + (deoxyribonucleotide)n-3'-hydroxyl + 5'-phospho-(deoxyribonucleotide)m = (deoxyribonucleotide)n+m + AMP + diphosphate.</text>
        <dbReference type="EC" id="6.5.1.1"/>
    </reaction>
</comment>
<evidence type="ECO:0000256" key="1">
    <source>
        <dbReference type="ARBA" id="ARBA00001968"/>
    </source>
</evidence>
<dbReference type="Gene3D" id="3.30.1490.70">
    <property type="match status" value="1"/>
</dbReference>
<comment type="cofactor">
    <cofactor evidence="1">
        <name>a divalent metal cation</name>
        <dbReference type="ChEBI" id="CHEBI:60240"/>
    </cofactor>
</comment>
<evidence type="ECO:0000256" key="4">
    <source>
        <dbReference type="ARBA" id="ARBA00022763"/>
    </source>
</evidence>
<feature type="domain" description="ATP-dependent DNA ligase family profile" evidence="7">
    <location>
        <begin position="133"/>
        <end position="249"/>
    </location>
</feature>
<dbReference type="Gene3D" id="2.40.50.140">
    <property type="entry name" value="Nucleic acid-binding proteins"/>
    <property type="match status" value="1"/>
</dbReference>
<dbReference type="Pfam" id="PF14743">
    <property type="entry name" value="DNA_ligase_OB_2"/>
    <property type="match status" value="1"/>
</dbReference>
<dbReference type="InterPro" id="IPR012310">
    <property type="entry name" value="DNA_ligase_ATP-dep_cent"/>
</dbReference>
<dbReference type="SUPFAM" id="SSF50249">
    <property type="entry name" value="Nucleic acid-binding proteins"/>
    <property type="match status" value="1"/>
</dbReference>
<accession>A0ABN5TVT1</accession>